<dbReference type="InterPro" id="IPR021067">
    <property type="entry name" value="Glycosyltransferase"/>
</dbReference>
<dbReference type="Gene3D" id="3.90.550.10">
    <property type="entry name" value="Spore Coat Polysaccharide Biosynthesis Protein SpsA, Chain A"/>
    <property type="match status" value="1"/>
</dbReference>
<dbReference type="InterPro" id="IPR029044">
    <property type="entry name" value="Nucleotide-diphossugar_trans"/>
</dbReference>
<sequence>MVDGEPTVFLMVASYRDFQCRETITSAFERATHPKRVVVGAVEQNSPGDVGCTQPFKPCAEDPSQTLCRYRDQIRLFRVAAESATGPVFARHVGDRMYRGEYYAMQVDAHVTFVKDWETLMIHQFKETRNDYAVLSTYLTDVQNSISEDGRSLRKTRPIMCNSHFEGGGVTSHLRHLAQPEEVPAIQDTPMLQPFWAAGMSFSRGHFITRVPYDCCLPMLFQGEEISVGIRAWTQGYDLYAPRSSVVFHEYAVNSKRRRGIHTFWENSKRPSAGSASTSMKRMVALVRMAPDMSEDSYDHKDEALYGVGTERPVELFYKLFGMDVRRKSMVPELCKFVKSGIMHHTFVKGLRPNGKGIDYSQFQDFDIAQVISSELSRLQSAAERDIQRAIQTRRPGMLSAALDAAKRSRLKEAKPELYRQADQVLKEVRAAGKK</sequence>
<name>A0A7S2RH17_9STRA</name>
<gene>
    <name evidence="1" type="ORF">RMAR1173_LOCUS4492</name>
</gene>
<dbReference type="EMBL" id="HBHJ01006919">
    <property type="protein sequence ID" value="CAD9670891.1"/>
    <property type="molecule type" value="Transcribed_RNA"/>
</dbReference>
<accession>A0A7S2RH17</accession>
<reference evidence="1" key="1">
    <citation type="submission" date="2021-01" db="EMBL/GenBank/DDBJ databases">
        <authorList>
            <person name="Corre E."/>
            <person name="Pelletier E."/>
            <person name="Niang G."/>
            <person name="Scheremetjew M."/>
            <person name="Finn R."/>
            <person name="Kale V."/>
            <person name="Holt S."/>
            <person name="Cochrane G."/>
            <person name="Meng A."/>
            <person name="Brown T."/>
            <person name="Cohen L."/>
        </authorList>
    </citation>
    <scope>NUCLEOTIDE SEQUENCE</scope>
    <source>
        <strain evidence="1">CCMP1243</strain>
    </source>
</reference>
<organism evidence="1">
    <name type="scientific">Rhizochromulina marina</name>
    <dbReference type="NCBI Taxonomy" id="1034831"/>
    <lineage>
        <taxon>Eukaryota</taxon>
        <taxon>Sar</taxon>
        <taxon>Stramenopiles</taxon>
        <taxon>Ochrophyta</taxon>
        <taxon>Dictyochophyceae</taxon>
        <taxon>Rhizochromulinales</taxon>
        <taxon>Rhizochromulina</taxon>
    </lineage>
</organism>
<dbReference type="AlphaFoldDB" id="A0A7S2RH17"/>
<proteinExistence type="predicted"/>
<protein>
    <submittedName>
        <fullName evidence="1">Uncharacterized protein</fullName>
    </submittedName>
</protein>
<dbReference type="Pfam" id="PF11397">
    <property type="entry name" value="GlcNAc"/>
    <property type="match status" value="2"/>
</dbReference>
<evidence type="ECO:0000313" key="1">
    <source>
        <dbReference type="EMBL" id="CAD9670891.1"/>
    </source>
</evidence>
<dbReference type="PANTHER" id="PTHR34496:SF6">
    <property type="entry name" value="GLYCOSYLTRANSFERASE 2-LIKE DOMAIN-CONTAINING PROTEIN"/>
    <property type="match status" value="1"/>
</dbReference>
<dbReference type="SUPFAM" id="SSF53448">
    <property type="entry name" value="Nucleotide-diphospho-sugar transferases"/>
    <property type="match status" value="1"/>
</dbReference>
<dbReference type="PANTHER" id="PTHR34496">
    <property type="entry name" value="GLCNAC TRANSFERASE-RELATED"/>
    <property type="match status" value="1"/>
</dbReference>